<keyword evidence="2 5" id="KW-0812">Transmembrane</keyword>
<sequence>MIGDLFRHNKYMAVVWLLLRLYLGITWLTLGIGKVTGGFNAEGFLSNAVANPVMREGSAVYPNYVAFLENFALPNADLINIMIPLGEVLVGLGLIVGVLTSFAAFFAIVMNMSFLMAGTVSTNPWMIALTFFLLVAGANAGRFGGDRWVLPYMRKKLGLKYPAAASR</sequence>
<feature type="transmembrane region" description="Helical" evidence="5">
    <location>
        <begin position="125"/>
        <end position="145"/>
    </location>
</feature>
<evidence type="ECO:0000256" key="3">
    <source>
        <dbReference type="ARBA" id="ARBA00022989"/>
    </source>
</evidence>
<accession>A0A0F9W4J7</accession>
<reference evidence="6" key="1">
    <citation type="journal article" date="2015" name="Nature">
        <title>Complex archaea that bridge the gap between prokaryotes and eukaryotes.</title>
        <authorList>
            <person name="Spang A."/>
            <person name="Saw J.H."/>
            <person name="Jorgensen S.L."/>
            <person name="Zaremba-Niedzwiedzka K."/>
            <person name="Martijn J."/>
            <person name="Lind A.E."/>
            <person name="van Eijk R."/>
            <person name="Schleper C."/>
            <person name="Guy L."/>
            <person name="Ettema T.J."/>
        </authorList>
    </citation>
    <scope>NUCLEOTIDE SEQUENCE</scope>
</reference>
<evidence type="ECO:0008006" key="7">
    <source>
        <dbReference type="Google" id="ProtNLM"/>
    </source>
</evidence>
<feature type="transmembrane region" description="Helical" evidence="5">
    <location>
        <begin position="12"/>
        <end position="30"/>
    </location>
</feature>
<keyword evidence="3 5" id="KW-1133">Transmembrane helix</keyword>
<feature type="transmembrane region" description="Helical" evidence="5">
    <location>
        <begin position="88"/>
        <end position="113"/>
    </location>
</feature>
<organism evidence="6">
    <name type="scientific">marine sediment metagenome</name>
    <dbReference type="NCBI Taxonomy" id="412755"/>
    <lineage>
        <taxon>unclassified sequences</taxon>
        <taxon>metagenomes</taxon>
        <taxon>ecological metagenomes</taxon>
    </lineage>
</organism>
<name>A0A0F9W4J7_9ZZZZ</name>
<evidence type="ECO:0000256" key="1">
    <source>
        <dbReference type="ARBA" id="ARBA00004141"/>
    </source>
</evidence>
<evidence type="ECO:0000256" key="4">
    <source>
        <dbReference type="ARBA" id="ARBA00023136"/>
    </source>
</evidence>
<dbReference type="GO" id="GO:0016020">
    <property type="term" value="C:membrane"/>
    <property type="evidence" value="ECO:0007669"/>
    <property type="project" value="UniProtKB-SubCell"/>
</dbReference>
<keyword evidence="4 5" id="KW-0472">Membrane</keyword>
<evidence type="ECO:0000256" key="5">
    <source>
        <dbReference type="SAM" id="Phobius"/>
    </source>
</evidence>
<gene>
    <name evidence="6" type="ORF">LCGC14_0057360</name>
</gene>
<protein>
    <recommendedName>
        <fullName evidence="7">TQO small subunit DoxD domain-containing protein</fullName>
    </recommendedName>
</protein>
<comment type="caution">
    <text evidence="6">The sequence shown here is derived from an EMBL/GenBank/DDBJ whole genome shotgun (WGS) entry which is preliminary data.</text>
</comment>
<dbReference type="PANTHER" id="PTHR39157">
    <property type="entry name" value="INTEGRAL MEMBRANE PROTEIN-RELATED"/>
    <property type="match status" value="1"/>
</dbReference>
<dbReference type="PANTHER" id="PTHR39157:SF1">
    <property type="entry name" value="DOXX FAMILY PROTEIN"/>
    <property type="match status" value="1"/>
</dbReference>
<dbReference type="EMBL" id="LAZR01000013">
    <property type="protein sequence ID" value="KKO07168.1"/>
    <property type="molecule type" value="Genomic_DNA"/>
</dbReference>
<proteinExistence type="predicted"/>
<dbReference type="AlphaFoldDB" id="A0A0F9W4J7"/>
<dbReference type="Pfam" id="PF07681">
    <property type="entry name" value="DoxX"/>
    <property type="match status" value="1"/>
</dbReference>
<dbReference type="InterPro" id="IPR032808">
    <property type="entry name" value="DoxX"/>
</dbReference>
<evidence type="ECO:0000313" key="6">
    <source>
        <dbReference type="EMBL" id="KKO07168.1"/>
    </source>
</evidence>
<evidence type="ECO:0000256" key="2">
    <source>
        <dbReference type="ARBA" id="ARBA00022692"/>
    </source>
</evidence>
<comment type="subcellular location">
    <subcellularLocation>
        <location evidence="1">Membrane</location>
        <topology evidence="1">Multi-pass membrane protein</topology>
    </subcellularLocation>
</comment>